<gene>
    <name evidence="1" type="ORF">M9H77_09538</name>
</gene>
<dbReference type="Proteomes" id="UP001060085">
    <property type="component" value="Linkage Group LG02"/>
</dbReference>
<keyword evidence="2" id="KW-1185">Reference proteome</keyword>
<protein>
    <submittedName>
        <fullName evidence="1">Uncharacterized protein</fullName>
    </submittedName>
</protein>
<comment type="caution">
    <text evidence="1">The sequence shown here is derived from an EMBL/GenBank/DDBJ whole genome shotgun (WGS) entry which is preliminary data.</text>
</comment>
<reference evidence="2" key="1">
    <citation type="journal article" date="2023" name="Nat. Plants">
        <title>Single-cell RNA sequencing provides a high-resolution roadmap for understanding the multicellular compartmentation of specialized metabolism.</title>
        <authorList>
            <person name="Sun S."/>
            <person name="Shen X."/>
            <person name="Li Y."/>
            <person name="Li Y."/>
            <person name="Wang S."/>
            <person name="Li R."/>
            <person name="Zhang H."/>
            <person name="Shen G."/>
            <person name="Guo B."/>
            <person name="Wei J."/>
            <person name="Xu J."/>
            <person name="St-Pierre B."/>
            <person name="Chen S."/>
            <person name="Sun C."/>
        </authorList>
    </citation>
    <scope>NUCLEOTIDE SEQUENCE [LARGE SCALE GENOMIC DNA]</scope>
</reference>
<proteinExistence type="predicted"/>
<organism evidence="1 2">
    <name type="scientific">Catharanthus roseus</name>
    <name type="common">Madagascar periwinkle</name>
    <name type="synonym">Vinca rosea</name>
    <dbReference type="NCBI Taxonomy" id="4058"/>
    <lineage>
        <taxon>Eukaryota</taxon>
        <taxon>Viridiplantae</taxon>
        <taxon>Streptophyta</taxon>
        <taxon>Embryophyta</taxon>
        <taxon>Tracheophyta</taxon>
        <taxon>Spermatophyta</taxon>
        <taxon>Magnoliopsida</taxon>
        <taxon>eudicotyledons</taxon>
        <taxon>Gunneridae</taxon>
        <taxon>Pentapetalae</taxon>
        <taxon>asterids</taxon>
        <taxon>lamiids</taxon>
        <taxon>Gentianales</taxon>
        <taxon>Apocynaceae</taxon>
        <taxon>Rauvolfioideae</taxon>
        <taxon>Vinceae</taxon>
        <taxon>Catharanthinae</taxon>
        <taxon>Catharanthus</taxon>
    </lineage>
</organism>
<dbReference type="EMBL" id="CM044702">
    <property type="protein sequence ID" value="KAI5678588.1"/>
    <property type="molecule type" value="Genomic_DNA"/>
</dbReference>
<sequence>MSSMAAIPSGSVKPGGTLTYPSFIPSKNHHPCFLPFRTSVISINPTRASTYKHSSSTINLNLKHQTLNITARKFTASATTEAVETEISSDPAPTSKESEPSQPTAVVEKVGRKVEKPKLILKFIWMEKNIGLGLDQKIGGHGTVPLSPYYFWPRKDAWEELKTVLESKPWISQKKMIILLNQATDIINLWQQSGGSLSQQQ</sequence>
<accession>A0ACC0C1C3</accession>
<evidence type="ECO:0000313" key="2">
    <source>
        <dbReference type="Proteomes" id="UP001060085"/>
    </source>
</evidence>
<name>A0ACC0C1C3_CATRO</name>
<evidence type="ECO:0000313" key="1">
    <source>
        <dbReference type="EMBL" id="KAI5678588.1"/>
    </source>
</evidence>